<sequence>MLRTSQCQAQLLSRGCVYLARGLAAINKTSNKEDDPKPIKSSGFERTTEDSLNPSYLARTLGSNYRTWAQALEKHPELKTVKRKDLLNSYHTLKSLNYSVDDIVTKPMIIYYGASTLANRHSVLIECGFQNISIPTLFKYVTVINKPIDMLKAHNYIPYDVNVPERLKKCFTTVQLNNFNIQEHLDESVPLKTLRQNVLNAYLRERLQMEDADLQKLWRVYGRVRHKSFRSVQDIVELLTSVFKFPAERLRKNSFLLHGDADNVRRILKEIPTINGQDIRDIGYRRPKILMSTCDGLKQTLEHVKSFGIKEDAVLRCLEVLTLGPDTVLERLRDLNEIEQFQVLGSNPRVLRLVHYQNKARLRLDYLNQLRVRCASLHILSCGSEAFAKFARDGSDRTKGRDIVIYLGNILGKDEQLLRNVLSRHPNWCHIPVLHIKQCLEYLLSKKFKLDDIFRNIHLLLYPIKRIEEKLLLLQTPEIIEELQLPVPNVHVLDNNEILKLILYLIESEFHFTGDGIWTEQHTHHVENFNNLLPDFPESLNKVYKYGVKPAEKLSMHYL</sequence>
<evidence type="ECO:0000313" key="4">
    <source>
        <dbReference type="EMBL" id="TDG51937.1"/>
    </source>
</evidence>
<dbReference type="AlphaFoldDB" id="A0A484BT24"/>
<dbReference type="InterPro" id="IPR003690">
    <property type="entry name" value="MTERF"/>
</dbReference>
<gene>
    <name evidence="4" type="ORF">AWZ03_001607</name>
</gene>
<proteinExistence type="inferred from homology"/>
<dbReference type="PANTHER" id="PTHR15437">
    <property type="entry name" value="TRANSCRIPTION TERMINATION FACTOR, MITOCHONDRIAL"/>
    <property type="match status" value="1"/>
</dbReference>
<keyword evidence="5" id="KW-1185">Reference proteome</keyword>
<feature type="region of interest" description="Disordered" evidence="3">
    <location>
        <begin position="29"/>
        <end position="49"/>
    </location>
</feature>
<evidence type="ECO:0000256" key="3">
    <source>
        <dbReference type="SAM" id="MobiDB-lite"/>
    </source>
</evidence>
<dbReference type="EMBL" id="LSRL02000006">
    <property type="protein sequence ID" value="TDG51937.1"/>
    <property type="molecule type" value="Genomic_DNA"/>
</dbReference>
<comment type="caution">
    <text evidence="4">The sequence shown here is derived from an EMBL/GenBank/DDBJ whole genome shotgun (WGS) entry which is preliminary data.</text>
</comment>
<accession>A0A484BT24</accession>
<evidence type="ECO:0008006" key="6">
    <source>
        <dbReference type="Google" id="ProtNLM"/>
    </source>
</evidence>
<dbReference type="STRING" id="7232.A0A484BT24"/>
<dbReference type="FunFam" id="1.25.70.10:FF:000044">
    <property type="entry name" value="uncharacterized protein LOC108087286"/>
    <property type="match status" value="1"/>
</dbReference>
<dbReference type="OMA" id="RHPNWCH"/>
<dbReference type="InterPro" id="IPR038538">
    <property type="entry name" value="MTERF_sf"/>
</dbReference>
<name>A0A484BT24_DRONA</name>
<dbReference type="PANTHER" id="PTHR15437:SF7">
    <property type="entry name" value="TRANSCRIPTION TERMINATION FACTOR 5, MITOCHONDRIAL"/>
    <property type="match status" value="1"/>
</dbReference>
<reference evidence="4 5" key="1">
    <citation type="journal article" date="2019" name="J. Hered.">
        <title>An Improved Genome Assembly for Drosophila navojoa, the Basal Species in the mojavensis Cluster.</title>
        <authorList>
            <person name="Vanderlinde T."/>
            <person name="Dupim E.G."/>
            <person name="Nazario-Yepiz N.O."/>
            <person name="Carvalho A.B."/>
        </authorList>
    </citation>
    <scope>NUCLEOTIDE SEQUENCE [LARGE SCALE GENOMIC DNA]</scope>
    <source>
        <strain evidence="4">Navoj_Jal97</strain>
        <tissue evidence="4">Whole organism</tissue>
    </source>
</reference>
<dbReference type="KEGG" id="dnv:108659825"/>
<evidence type="ECO:0000313" key="5">
    <source>
        <dbReference type="Proteomes" id="UP000295192"/>
    </source>
</evidence>
<dbReference type="SMART" id="SM00733">
    <property type="entry name" value="Mterf"/>
    <property type="match status" value="4"/>
</dbReference>
<dbReference type="Gene3D" id="1.25.70.10">
    <property type="entry name" value="Transcription termination factor 3, mitochondrial"/>
    <property type="match status" value="1"/>
</dbReference>
<dbReference type="OrthoDB" id="10064535at2759"/>
<evidence type="ECO:0000256" key="2">
    <source>
        <dbReference type="ARBA" id="ARBA00022946"/>
    </source>
</evidence>
<dbReference type="GO" id="GO:0003676">
    <property type="term" value="F:nucleic acid binding"/>
    <property type="evidence" value="ECO:0007669"/>
    <property type="project" value="InterPro"/>
</dbReference>
<organism evidence="4 5">
    <name type="scientific">Drosophila navojoa</name>
    <name type="common">Fruit fly</name>
    <dbReference type="NCBI Taxonomy" id="7232"/>
    <lineage>
        <taxon>Eukaryota</taxon>
        <taxon>Metazoa</taxon>
        <taxon>Ecdysozoa</taxon>
        <taxon>Arthropoda</taxon>
        <taxon>Hexapoda</taxon>
        <taxon>Insecta</taxon>
        <taxon>Pterygota</taxon>
        <taxon>Neoptera</taxon>
        <taxon>Endopterygota</taxon>
        <taxon>Diptera</taxon>
        <taxon>Brachycera</taxon>
        <taxon>Muscomorpha</taxon>
        <taxon>Ephydroidea</taxon>
        <taxon>Drosophilidae</taxon>
        <taxon>Drosophila</taxon>
    </lineage>
</organism>
<evidence type="ECO:0000256" key="1">
    <source>
        <dbReference type="ARBA" id="ARBA00007692"/>
    </source>
</evidence>
<dbReference type="GO" id="GO:0005759">
    <property type="term" value="C:mitochondrial matrix"/>
    <property type="evidence" value="ECO:0007669"/>
    <property type="project" value="TreeGrafter"/>
</dbReference>
<dbReference type="GO" id="GO:0006393">
    <property type="term" value="P:termination of mitochondrial transcription"/>
    <property type="evidence" value="ECO:0007669"/>
    <property type="project" value="TreeGrafter"/>
</dbReference>
<keyword evidence="2" id="KW-0809">Transit peptide</keyword>
<comment type="similarity">
    <text evidence="1">Belongs to the mTERF family.</text>
</comment>
<dbReference type="Proteomes" id="UP000295192">
    <property type="component" value="Unassembled WGS sequence"/>
</dbReference>
<protein>
    <recommendedName>
        <fullName evidence="6">Transcription termination factor 5, mitochondrial</fullName>
    </recommendedName>
</protein>